<dbReference type="Proteomes" id="UP000332515">
    <property type="component" value="Unassembled WGS sequence"/>
</dbReference>
<comment type="caution">
    <text evidence="1">The sequence shown here is derived from an EMBL/GenBank/DDBJ whole genome shotgun (WGS) entry which is preliminary data.</text>
</comment>
<dbReference type="AlphaFoldDB" id="A0A6A7Y0E7"/>
<dbReference type="RefSeq" id="WP_153479301.1">
    <property type="nucleotide sequence ID" value="NZ_VWNA01000001.1"/>
</dbReference>
<evidence type="ECO:0000313" key="1">
    <source>
        <dbReference type="EMBL" id="MQT11968.1"/>
    </source>
</evidence>
<reference evidence="1 2" key="1">
    <citation type="submission" date="2019-09" db="EMBL/GenBank/DDBJ databases">
        <title>Segnochrobactrum spirostomi gen. nov., sp. nov., isolated from the ciliate Spirostomum cf. yagiui and description of a novel family, Segnochrobactraceae fam. nov. within the order Rhizobiales of the class Alphaproteobacteria.</title>
        <authorList>
            <person name="Akter S."/>
            <person name="Shazib S.U.A."/>
            <person name="Shin M.K."/>
        </authorList>
    </citation>
    <scope>NUCLEOTIDE SEQUENCE [LARGE SCALE GENOMIC DNA]</scope>
    <source>
        <strain evidence="1 2">Sp-1</strain>
    </source>
</reference>
<dbReference type="EMBL" id="VWNA01000001">
    <property type="protein sequence ID" value="MQT11968.1"/>
    <property type="molecule type" value="Genomic_DNA"/>
</dbReference>
<proteinExistence type="predicted"/>
<protein>
    <submittedName>
        <fullName evidence="1">Uncharacterized protein</fullName>
    </submittedName>
</protein>
<name>A0A6A7Y0E7_9HYPH</name>
<evidence type="ECO:0000313" key="2">
    <source>
        <dbReference type="Proteomes" id="UP000332515"/>
    </source>
</evidence>
<keyword evidence="2" id="KW-1185">Reference proteome</keyword>
<organism evidence="1 2">
    <name type="scientific">Segnochrobactrum spirostomi</name>
    <dbReference type="NCBI Taxonomy" id="2608987"/>
    <lineage>
        <taxon>Bacteria</taxon>
        <taxon>Pseudomonadati</taxon>
        <taxon>Pseudomonadota</taxon>
        <taxon>Alphaproteobacteria</taxon>
        <taxon>Hyphomicrobiales</taxon>
        <taxon>Segnochrobactraceae</taxon>
        <taxon>Segnochrobactrum</taxon>
    </lineage>
</organism>
<gene>
    <name evidence="1" type="ORF">F0357_04645</name>
</gene>
<sequence length="305" mass="33697">MSSAIQVWNPDDWELFAFRLLQGRHGALHVHKIPAAHKGDYGIDYYCTGDSVAYQCYAVEEPIDISTRAERQKKKINADLYKFIKNNEEISKVFLNMPIKHWILLSPLHDSKEVNIHCAKKTKDLRDAGCASFDPMIEVMIQDPSAFPPDIVAQGISALSEVTLSVPSPSQSEVDTWTAGSSNLLANATHKLRKRATSDQLDSLVAETVKFFLQGNALLDALRSGSPDLHEKVISAIKMHVRRLEFAGPKASGPAGRILHAELDALIATIRAAAPTLSNENAEQVAYGSISEWIMRCPLDFPHAE</sequence>
<accession>A0A6A7Y0E7</accession>